<feature type="transmembrane region" description="Helical" evidence="5">
    <location>
        <begin position="132"/>
        <end position="160"/>
    </location>
</feature>
<evidence type="ECO:0000313" key="9">
    <source>
        <dbReference type="Proteomes" id="UP000051862"/>
    </source>
</evidence>
<evidence type="ECO:0000256" key="2">
    <source>
        <dbReference type="ARBA" id="ARBA00022692"/>
    </source>
</evidence>
<keyword evidence="2 5" id="KW-0812">Transmembrane</keyword>
<name>A0A0Q2M1N8_9EURY</name>
<gene>
    <name evidence="6" type="ORF">A3L14_11215</name>
    <name evidence="7" type="ORF">AMR53_09435</name>
    <name evidence="8" type="ORF">SAMN05216170_2357</name>
</gene>
<reference evidence="6 11" key="2">
    <citation type="submission" date="2016-04" db="EMBL/GenBank/DDBJ databases">
        <title>Complete genome sequence of Thermococcus thioreducens type strain OGL-20P.</title>
        <authorList>
            <person name="Oger P.M."/>
        </authorList>
    </citation>
    <scope>NUCLEOTIDE SEQUENCE [LARGE SCALE GENOMIC DNA]</scope>
    <source>
        <strain evidence="6 11">OGL-20P</strain>
    </source>
</reference>
<evidence type="ECO:0000256" key="3">
    <source>
        <dbReference type="ARBA" id="ARBA00022989"/>
    </source>
</evidence>
<protein>
    <submittedName>
        <fullName evidence="6 7">Peptidase</fullName>
    </submittedName>
    <submittedName>
        <fullName evidence="8">Signal peptidase, endoplasmic reticulum-type</fullName>
    </submittedName>
</protein>
<dbReference type="Proteomes" id="UP000250136">
    <property type="component" value="Chromosome"/>
</dbReference>
<dbReference type="Proteomes" id="UP000051862">
    <property type="component" value="Unassembled WGS sequence"/>
</dbReference>
<reference evidence="10" key="3">
    <citation type="submission" date="2016-10" db="EMBL/GenBank/DDBJ databases">
        <authorList>
            <person name="Varghese N."/>
            <person name="Submissions S."/>
        </authorList>
    </citation>
    <scope>NUCLEOTIDE SEQUENCE [LARGE SCALE GENOMIC DNA]</scope>
    <source>
        <strain evidence="10">OGL-20</strain>
    </source>
</reference>
<dbReference type="EMBL" id="FOIW01000003">
    <property type="protein sequence ID" value="SEW24126.1"/>
    <property type="molecule type" value="Genomic_DNA"/>
</dbReference>
<dbReference type="GeneID" id="33335004"/>
<dbReference type="AlphaFoldDB" id="A0A0Q2M1N8"/>
<dbReference type="PANTHER" id="PTHR10806">
    <property type="entry name" value="SIGNAL PEPTIDASE COMPLEX CATALYTIC SUBUNIT SEC11"/>
    <property type="match status" value="1"/>
</dbReference>
<evidence type="ECO:0000313" key="11">
    <source>
        <dbReference type="Proteomes" id="UP000250136"/>
    </source>
</evidence>
<dbReference type="SUPFAM" id="SSF51306">
    <property type="entry name" value="LexA/Signal peptidase"/>
    <property type="match status" value="1"/>
</dbReference>
<keyword evidence="3 5" id="KW-1133">Transmembrane helix</keyword>
<reference evidence="7 9" key="1">
    <citation type="submission" date="2015-08" db="EMBL/GenBank/DDBJ databases">
        <title>Thermococcus thioreducens DSM 14981 genome sequencing.</title>
        <authorList>
            <person name="Hong S.-J."/>
            <person name="Kim M.-C."/>
            <person name="Shin J.-H."/>
        </authorList>
    </citation>
    <scope>NUCLEOTIDE SEQUENCE [LARGE SCALE GENOMIC DNA]</scope>
    <source>
        <strain evidence="7 9">DSM 14981</strain>
    </source>
</reference>
<dbReference type="Proteomes" id="UP000182125">
    <property type="component" value="Unassembled WGS sequence"/>
</dbReference>
<reference evidence="8" key="4">
    <citation type="submission" date="2016-10" db="EMBL/GenBank/DDBJ databases">
        <authorList>
            <person name="de Groot N.N."/>
        </authorList>
    </citation>
    <scope>NUCLEOTIDE SEQUENCE [LARGE SCALE GENOMIC DNA]</scope>
    <source>
        <strain evidence="8">OGL-20</strain>
    </source>
</reference>
<dbReference type="InterPro" id="IPR019533">
    <property type="entry name" value="Peptidase_S26"/>
</dbReference>
<dbReference type="RefSeq" id="WP_055430015.1">
    <property type="nucleotide sequence ID" value="NZ_CP015105.1"/>
</dbReference>
<dbReference type="OrthoDB" id="4822at2157"/>
<evidence type="ECO:0000256" key="1">
    <source>
        <dbReference type="ARBA" id="ARBA00004370"/>
    </source>
</evidence>
<dbReference type="EMBL" id="CP015105">
    <property type="protein sequence ID" value="ASJ13413.1"/>
    <property type="molecule type" value="Genomic_DNA"/>
</dbReference>
<dbReference type="CDD" id="cd06530">
    <property type="entry name" value="S26_SPase_I"/>
    <property type="match status" value="1"/>
</dbReference>
<dbReference type="GO" id="GO:0016020">
    <property type="term" value="C:membrane"/>
    <property type="evidence" value="ECO:0007669"/>
    <property type="project" value="UniProtKB-SubCell"/>
</dbReference>
<dbReference type="KEGG" id="ttd:A3L14_11215"/>
<dbReference type="Gene3D" id="2.10.109.10">
    <property type="entry name" value="Umud Fragment, subunit A"/>
    <property type="match status" value="1"/>
</dbReference>
<organism evidence="7 9">
    <name type="scientific">Thermococcus thioreducens</name>
    <dbReference type="NCBI Taxonomy" id="277988"/>
    <lineage>
        <taxon>Archaea</taxon>
        <taxon>Methanobacteriati</taxon>
        <taxon>Methanobacteriota</taxon>
        <taxon>Thermococci</taxon>
        <taxon>Thermococcales</taxon>
        <taxon>Thermococcaceae</taxon>
        <taxon>Thermococcus</taxon>
    </lineage>
</organism>
<dbReference type="GO" id="GO:0006465">
    <property type="term" value="P:signal peptide processing"/>
    <property type="evidence" value="ECO:0007669"/>
    <property type="project" value="InterPro"/>
</dbReference>
<evidence type="ECO:0000313" key="7">
    <source>
        <dbReference type="EMBL" id="KQH81770.1"/>
    </source>
</evidence>
<keyword evidence="4 5" id="KW-0472">Membrane</keyword>
<accession>A0A0Q2M1N8</accession>
<dbReference type="PANTHER" id="PTHR10806:SF6">
    <property type="entry name" value="SIGNAL PEPTIDASE COMPLEX CATALYTIC SUBUNIT SEC11"/>
    <property type="match status" value="1"/>
</dbReference>
<dbReference type="NCBIfam" id="TIGR02228">
    <property type="entry name" value="sigpep_I_arch"/>
    <property type="match status" value="1"/>
</dbReference>
<dbReference type="InterPro" id="IPR036286">
    <property type="entry name" value="LexA/Signal_pep-like_sf"/>
</dbReference>
<dbReference type="PATRIC" id="fig|277988.4.peg.1985"/>
<keyword evidence="11" id="KW-1185">Reference proteome</keyword>
<feature type="transmembrane region" description="Helical" evidence="5">
    <location>
        <begin position="12"/>
        <end position="37"/>
    </location>
</feature>
<evidence type="ECO:0000256" key="5">
    <source>
        <dbReference type="SAM" id="Phobius"/>
    </source>
</evidence>
<evidence type="ECO:0000256" key="4">
    <source>
        <dbReference type="ARBA" id="ARBA00023136"/>
    </source>
</evidence>
<evidence type="ECO:0000313" key="6">
    <source>
        <dbReference type="EMBL" id="ASJ13413.1"/>
    </source>
</evidence>
<dbReference type="EMBL" id="LIXN01000016">
    <property type="protein sequence ID" value="KQH81770.1"/>
    <property type="molecule type" value="Genomic_DNA"/>
</dbReference>
<proteinExistence type="predicted"/>
<evidence type="ECO:0000313" key="8">
    <source>
        <dbReference type="EMBL" id="SEW24126.1"/>
    </source>
</evidence>
<evidence type="ECO:0000313" key="10">
    <source>
        <dbReference type="Proteomes" id="UP000182125"/>
    </source>
</evidence>
<dbReference type="InterPro" id="IPR001733">
    <property type="entry name" value="Peptidase_S26B"/>
</dbReference>
<dbReference type="STRING" id="277988.SAMN05216170_2357"/>
<comment type="subcellular location">
    <subcellularLocation>
        <location evidence="1">Membrane</location>
    </subcellularLocation>
</comment>
<sequence length="190" mass="21946">MNAKRFDFLSILTYSILVFVLGIVALHFVFGFQYVVILTDSMKPHINPNDMVITRPVSPGDVHIGDVILYRIEIGNATYRITHRVVDIKTDPAGNIYYVTKGDNREYADPWRVYPSQIVGKVVLVIPRAGILWYYTPLIIFGLLLIVVASLAYDIAWSLLEEEPLRPKSRKADLVVLRRKKIKVYHYRRR</sequence>
<dbReference type="GO" id="GO:0004252">
    <property type="term" value="F:serine-type endopeptidase activity"/>
    <property type="evidence" value="ECO:0007669"/>
    <property type="project" value="InterPro"/>
</dbReference>